<accession>D8L9X3</accession>
<dbReference type="AlphaFoldDB" id="D8L9X3"/>
<sequence>MKMDYKTAYAHDLLTQAEQCFTDKELSYSFLKFIAKNSKNRQEAELKLKKLRARICYLEDMAKNSYNEILDMQYTAEQEENEHIKEQRQVFRNDEIYDFFMDDKNDEFIKYLKEMAPLERINIAIRQFEALRIQSDKLIKDLKKNYQKMAITTPANLSKTSVQIKSSSTLQLDRGFYLNNTGRF</sequence>
<reference evidence="1" key="1">
    <citation type="submission" date="2009-11" db="EMBL/GenBank/DDBJ databases">
        <authorList>
            <person name="Abril C.C.E."/>
        </authorList>
    </citation>
    <scope>NUCLEOTIDE SEQUENCE</scope>
    <source>
        <strain evidence="1">IMD 523</strain>
    </source>
</reference>
<protein>
    <submittedName>
        <fullName evidence="1">Uncharacterized protein</fullName>
    </submittedName>
</protein>
<proteinExistence type="predicted"/>
<name>D8L9X3_CAMFE</name>
<reference evidence="1" key="2">
    <citation type="journal article" date="2010" name="Antimicrob. Agents Chemother.">
        <title>Two novel antibiotic resistance genes, tet(44) and ant(6)-Ib, are located within a transferable pathogenicity island in Campylobacter fetus subsp. fetus.</title>
        <authorList>
            <person name="Abril C.E."/>
            <person name="Brodard I."/>
            <person name="Perreten V."/>
        </authorList>
    </citation>
    <scope>NUCLEOTIDE SEQUENCE</scope>
    <source>
        <strain evidence="1">IMD 523</strain>
    </source>
</reference>
<organism evidence="1">
    <name type="scientific">Campylobacter fetus subsp. fetus</name>
    <dbReference type="NCBI Taxonomy" id="32019"/>
    <lineage>
        <taxon>Bacteria</taxon>
        <taxon>Pseudomonadati</taxon>
        <taxon>Campylobacterota</taxon>
        <taxon>Epsilonproteobacteria</taxon>
        <taxon>Campylobacterales</taxon>
        <taxon>Campylobacteraceae</taxon>
        <taxon>Campylobacter</taxon>
    </lineage>
</organism>
<dbReference type="EMBL" id="FN594949">
    <property type="protein sequence ID" value="CBH51807.1"/>
    <property type="molecule type" value="Genomic_DNA"/>
</dbReference>
<evidence type="ECO:0000313" key="1">
    <source>
        <dbReference type="EMBL" id="CBH51807.1"/>
    </source>
</evidence>